<dbReference type="InterPro" id="IPR052517">
    <property type="entry name" value="GlcG_carb_metab_protein"/>
</dbReference>
<sequence>MRFARLAALGGGIAALTAGIAFAQVPQYGPNVTIEQARKMVAAGVVEAKKNNWPVAIAVVDTAGQLVAFERLDQTQTASTMIAQDKAVSAAMLRRPTKVIQDALAAGGAGVRFLGLRYASPVEGGIPITVDGKIVGGIGVSGVTSEQDGMVAAAGLAGLK</sequence>
<evidence type="ECO:0000256" key="1">
    <source>
        <dbReference type="SAM" id="SignalP"/>
    </source>
</evidence>
<feature type="chain" id="PRO_5026653185" description="Glc operon protein GlcG" evidence="1">
    <location>
        <begin position="24"/>
        <end position="160"/>
    </location>
</feature>
<evidence type="ECO:0000313" key="3">
    <source>
        <dbReference type="Proteomes" id="UP000501534"/>
    </source>
</evidence>
<accession>A0A6M4GUQ1</accession>
<dbReference type="InterPro" id="IPR005624">
    <property type="entry name" value="PduO/GlcC-like"/>
</dbReference>
<protein>
    <recommendedName>
        <fullName evidence="4">Glc operon protein GlcG</fullName>
    </recommendedName>
</protein>
<organism evidence="2 3">
    <name type="scientific">Usitatibacter rugosus</name>
    <dbReference type="NCBI Taxonomy" id="2732067"/>
    <lineage>
        <taxon>Bacteria</taxon>
        <taxon>Pseudomonadati</taxon>
        <taxon>Pseudomonadota</taxon>
        <taxon>Betaproteobacteria</taxon>
        <taxon>Nitrosomonadales</taxon>
        <taxon>Usitatibacteraceae</taxon>
        <taxon>Usitatibacter</taxon>
    </lineage>
</organism>
<dbReference type="PANTHER" id="PTHR34309:SF1">
    <property type="entry name" value="PROTEIN GLCG"/>
    <property type="match status" value="1"/>
</dbReference>
<dbReference type="PANTHER" id="PTHR34309">
    <property type="entry name" value="SLR1406 PROTEIN"/>
    <property type="match status" value="1"/>
</dbReference>
<keyword evidence="3" id="KW-1185">Reference proteome</keyword>
<gene>
    <name evidence="2" type="ORF">DSM104443_01258</name>
</gene>
<name>A0A6M4GUQ1_9PROT</name>
<dbReference type="EMBL" id="CP053069">
    <property type="protein sequence ID" value="QJR10204.1"/>
    <property type="molecule type" value="Genomic_DNA"/>
</dbReference>
<dbReference type="Gene3D" id="3.30.450.150">
    <property type="entry name" value="Haem-degrading domain"/>
    <property type="match status" value="1"/>
</dbReference>
<proteinExistence type="predicted"/>
<dbReference type="SUPFAM" id="SSF143744">
    <property type="entry name" value="GlcG-like"/>
    <property type="match status" value="1"/>
</dbReference>
<evidence type="ECO:0008006" key="4">
    <source>
        <dbReference type="Google" id="ProtNLM"/>
    </source>
</evidence>
<evidence type="ECO:0000313" key="2">
    <source>
        <dbReference type="EMBL" id="QJR10204.1"/>
    </source>
</evidence>
<reference evidence="2 3" key="1">
    <citation type="submission" date="2020-04" db="EMBL/GenBank/DDBJ databases">
        <title>Usitatibacter rugosus gen. nov., sp. nov. and Usitatibacter palustris sp. nov., novel members of Usitatibacteraceae fam. nov. within the order Nitrosomonadales isolated from soil.</title>
        <authorList>
            <person name="Huber K.J."/>
            <person name="Neumann-Schaal M."/>
            <person name="Geppert A."/>
            <person name="Luckner M."/>
            <person name="Wanner G."/>
            <person name="Overmann J."/>
        </authorList>
    </citation>
    <scope>NUCLEOTIDE SEQUENCE [LARGE SCALE GENOMIC DNA]</scope>
    <source>
        <strain evidence="2 3">0125_3</strain>
    </source>
</reference>
<dbReference type="Proteomes" id="UP000501534">
    <property type="component" value="Chromosome"/>
</dbReference>
<dbReference type="InterPro" id="IPR038084">
    <property type="entry name" value="PduO/GlcC-like_sf"/>
</dbReference>
<dbReference type="KEGG" id="uru:DSM104443_01258"/>
<keyword evidence="1" id="KW-0732">Signal</keyword>
<dbReference type="AlphaFoldDB" id="A0A6M4GUQ1"/>
<dbReference type="RefSeq" id="WP_171090548.1">
    <property type="nucleotide sequence ID" value="NZ_CP053069.1"/>
</dbReference>
<feature type="signal peptide" evidence="1">
    <location>
        <begin position="1"/>
        <end position="23"/>
    </location>
</feature>
<dbReference type="Pfam" id="PF03928">
    <property type="entry name" value="HbpS-like"/>
    <property type="match status" value="1"/>
</dbReference>